<evidence type="ECO:0000313" key="1">
    <source>
        <dbReference type="EMBL" id="SDW35971.1"/>
    </source>
</evidence>
<protein>
    <recommendedName>
        <fullName evidence="3">Septum formation inhibitor Maf</fullName>
    </recommendedName>
</protein>
<organism evidence="1 2">
    <name type="scientific">Flagellimonas zhangzhouensis</name>
    <dbReference type="NCBI Taxonomy" id="1073328"/>
    <lineage>
        <taxon>Bacteria</taxon>
        <taxon>Pseudomonadati</taxon>
        <taxon>Bacteroidota</taxon>
        <taxon>Flavobacteriia</taxon>
        <taxon>Flavobacteriales</taxon>
        <taxon>Flavobacteriaceae</taxon>
        <taxon>Flagellimonas</taxon>
    </lineage>
</organism>
<accession>A0A1H2SWG9</accession>
<dbReference type="Proteomes" id="UP000199592">
    <property type="component" value="Unassembled WGS sequence"/>
</dbReference>
<dbReference type="RefSeq" id="WP_245668122.1">
    <property type="nucleotide sequence ID" value="NZ_FNKI01000002.1"/>
</dbReference>
<evidence type="ECO:0000313" key="2">
    <source>
        <dbReference type="Proteomes" id="UP000199592"/>
    </source>
</evidence>
<sequence>MKPYFFLLSLFLVFAFSCKQEAPKPKETESTAKPISKEKSPKKPLSEDFKAYWYAGEAEITSYELQQARYGEIRDGKAVLIYVTEPFLPEKQVKADKSNPENISVLKLNATKKFVTGIYPYSIMASTFYPVYDNQNAIKTSLSVQEWCGHVYSQLNNREQFEFTSHSYFEGEADQEFSLEKSNLENEIWNKIRINPTDLPLGEIEMIPSLEFLRLKHQEMKAYSAKAELTTSNGISTYSISYPDLERNLMITFTSDFPFSIESWTEEFNSGFGPNAKKMTTTATKIKTYKSAYWGQNKNRDLGLRDSLGL</sequence>
<reference evidence="2" key="1">
    <citation type="submission" date="2016-10" db="EMBL/GenBank/DDBJ databases">
        <authorList>
            <person name="Varghese N."/>
            <person name="Submissions S."/>
        </authorList>
    </citation>
    <scope>NUCLEOTIDE SEQUENCE [LARGE SCALE GENOMIC DNA]</scope>
    <source>
        <strain evidence="2">DSM 25030</strain>
    </source>
</reference>
<name>A0A1H2SWG9_9FLAO</name>
<dbReference type="STRING" id="1073328.SAMN05216294_2666"/>
<dbReference type="EMBL" id="FNMY01000001">
    <property type="protein sequence ID" value="SDW35971.1"/>
    <property type="molecule type" value="Genomic_DNA"/>
</dbReference>
<keyword evidence="2" id="KW-1185">Reference proteome</keyword>
<evidence type="ECO:0008006" key="3">
    <source>
        <dbReference type="Google" id="ProtNLM"/>
    </source>
</evidence>
<gene>
    <name evidence="1" type="ORF">SAMN04487892_1307</name>
</gene>
<dbReference type="PROSITE" id="PS51257">
    <property type="entry name" value="PROKAR_LIPOPROTEIN"/>
    <property type="match status" value="1"/>
</dbReference>
<proteinExistence type="predicted"/>
<dbReference type="AlphaFoldDB" id="A0A1H2SWG9"/>